<name>A0ACB9R377_9MYRT</name>
<evidence type="ECO:0000313" key="2">
    <source>
        <dbReference type="Proteomes" id="UP001057402"/>
    </source>
</evidence>
<gene>
    <name evidence="1" type="ORF">MLD38_011318</name>
</gene>
<sequence length="560" mass="62280">MTVHCDLQVHINGHHTFFLHESVMTAYCGKLKKVIRQERKKGTQIKTSEISIPDFPGGPVGFELVSLFCYNGGNIPLTESNVSLLYCSAVFLGMTEKVSRFNLMKYTETFLENALDWPWTDVVACLRSTEPFLRYADSVGLLERLICVLLAKIAQSSDTNGLLPPLSSSSSSPDTNPRLGSQSSGGFTPKSARPSSSNAWWFEGLAVLSPEITERIVKSLGAYGTENNSLILTNFLLHYLKRASQIKSNRGKPEGYAGLADTAIHGMMTAGKSAFTCRGLFKVLRTVSSFGLSKDCRIGLEGLIGEMLDQANLDDILVSGHERGTIYDVNLVVRLIRVFVSIEGMCSSPSLRMRKVVWLVDNYLGEIAPDQNLKTWKFIGVAESLPDSARECFDRVYRAIDIYLESHPSLSFEERSRLCQCLNYEKLSLEACKELAKNPKVSPPIAIHALMAQHSRIPAPLPDIPPTPRKGHKFFVAKDSPRKAVPRVDVQQFAAYDGIIDTESIEEENQDIRTNLEWMQWRVIELEKVCKEMKGQMSRKVRHPASGGPSTGGRALPRLC</sequence>
<accession>A0ACB9R377</accession>
<keyword evidence="2" id="KW-1185">Reference proteome</keyword>
<dbReference type="Proteomes" id="UP001057402">
    <property type="component" value="Chromosome 4"/>
</dbReference>
<organism evidence="1 2">
    <name type="scientific">Melastoma candidum</name>
    <dbReference type="NCBI Taxonomy" id="119954"/>
    <lineage>
        <taxon>Eukaryota</taxon>
        <taxon>Viridiplantae</taxon>
        <taxon>Streptophyta</taxon>
        <taxon>Embryophyta</taxon>
        <taxon>Tracheophyta</taxon>
        <taxon>Spermatophyta</taxon>
        <taxon>Magnoliopsida</taxon>
        <taxon>eudicotyledons</taxon>
        <taxon>Gunneridae</taxon>
        <taxon>Pentapetalae</taxon>
        <taxon>rosids</taxon>
        <taxon>malvids</taxon>
        <taxon>Myrtales</taxon>
        <taxon>Melastomataceae</taxon>
        <taxon>Melastomatoideae</taxon>
        <taxon>Melastomateae</taxon>
        <taxon>Melastoma</taxon>
    </lineage>
</organism>
<dbReference type="EMBL" id="CM042883">
    <property type="protein sequence ID" value="KAI4373160.1"/>
    <property type="molecule type" value="Genomic_DNA"/>
</dbReference>
<evidence type="ECO:0000313" key="1">
    <source>
        <dbReference type="EMBL" id="KAI4373160.1"/>
    </source>
</evidence>
<reference evidence="2" key="1">
    <citation type="journal article" date="2023" name="Front. Plant Sci.">
        <title>Chromosomal-level genome assembly of Melastoma candidum provides insights into trichome evolution.</title>
        <authorList>
            <person name="Zhong Y."/>
            <person name="Wu W."/>
            <person name="Sun C."/>
            <person name="Zou P."/>
            <person name="Liu Y."/>
            <person name="Dai S."/>
            <person name="Zhou R."/>
        </authorList>
    </citation>
    <scope>NUCLEOTIDE SEQUENCE [LARGE SCALE GENOMIC DNA]</scope>
</reference>
<comment type="caution">
    <text evidence="1">The sequence shown here is derived from an EMBL/GenBank/DDBJ whole genome shotgun (WGS) entry which is preliminary data.</text>
</comment>
<proteinExistence type="predicted"/>
<protein>
    <submittedName>
        <fullName evidence="1">Uncharacterized protein</fullName>
    </submittedName>
</protein>